<dbReference type="Pfam" id="PF16925">
    <property type="entry name" value="TetR_C_13"/>
    <property type="match status" value="1"/>
</dbReference>
<dbReference type="Gene3D" id="1.10.357.10">
    <property type="entry name" value="Tetracycline Repressor, domain 2"/>
    <property type="match status" value="1"/>
</dbReference>
<evidence type="ECO:0000256" key="3">
    <source>
        <dbReference type="ARBA" id="ARBA00023163"/>
    </source>
</evidence>
<dbReference type="PROSITE" id="PS50977">
    <property type="entry name" value="HTH_TETR_2"/>
    <property type="match status" value="1"/>
</dbReference>
<reference evidence="6 7" key="1">
    <citation type="journal article" date="2023" name="Virus Evol.">
        <title>Computational host range prediction-The good, the bad, and the ugly.</title>
        <authorList>
            <person name="Howell A.A."/>
            <person name="Versoza C.J."/>
            <person name="Pfeifer S.P."/>
        </authorList>
    </citation>
    <scope>NUCLEOTIDE SEQUENCE [LARGE SCALE GENOMIC DNA]</scope>
    <source>
        <strain evidence="6 7">1610/1b</strain>
    </source>
</reference>
<keyword evidence="1" id="KW-0805">Transcription regulation</keyword>
<accession>A0ABZ2TZW0</accession>
<keyword evidence="7" id="KW-1185">Reference proteome</keyword>
<dbReference type="RefSeq" id="WP_066161960.1">
    <property type="nucleotide sequence ID" value="NZ_CP136137.1"/>
</dbReference>
<evidence type="ECO:0000256" key="4">
    <source>
        <dbReference type="PROSITE-ProRule" id="PRU00335"/>
    </source>
</evidence>
<dbReference type="PANTHER" id="PTHR47506:SF1">
    <property type="entry name" value="HTH-TYPE TRANSCRIPTIONAL REGULATOR YJDC"/>
    <property type="match status" value="1"/>
</dbReference>
<dbReference type="InterPro" id="IPR001647">
    <property type="entry name" value="HTH_TetR"/>
</dbReference>
<dbReference type="PANTHER" id="PTHR47506">
    <property type="entry name" value="TRANSCRIPTIONAL REGULATORY PROTEIN"/>
    <property type="match status" value="1"/>
</dbReference>
<dbReference type="SUPFAM" id="SSF48498">
    <property type="entry name" value="Tetracyclin repressor-like, C-terminal domain"/>
    <property type="match status" value="1"/>
</dbReference>
<protein>
    <submittedName>
        <fullName evidence="6">TetR/AcrR family transcriptional regulator</fullName>
    </submittedName>
</protein>
<name>A0ABZ2TZW0_9ACTN</name>
<dbReference type="InterPro" id="IPR036271">
    <property type="entry name" value="Tet_transcr_reg_TetR-rel_C_sf"/>
</dbReference>
<evidence type="ECO:0000256" key="1">
    <source>
        <dbReference type="ARBA" id="ARBA00023015"/>
    </source>
</evidence>
<feature type="domain" description="HTH tetR-type" evidence="5">
    <location>
        <begin position="6"/>
        <end position="66"/>
    </location>
</feature>
<keyword evidence="3" id="KW-0804">Transcription</keyword>
<evidence type="ECO:0000313" key="6">
    <source>
        <dbReference type="EMBL" id="WYY06174.1"/>
    </source>
</evidence>
<evidence type="ECO:0000259" key="5">
    <source>
        <dbReference type="PROSITE" id="PS50977"/>
    </source>
</evidence>
<dbReference type="PRINTS" id="PR00455">
    <property type="entry name" value="HTHTETR"/>
</dbReference>
<dbReference type="InterPro" id="IPR011075">
    <property type="entry name" value="TetR_C"/>
</dbReference>
<feature type="DNA-binding region" description="H-T-H motif" evidence="4">
    <location>
        <begin position="29"/>
        <end position="48"/>
    </location>
</feature>
<dbReference type="InterPro" id="IPR009057">
    <property type="entry name" value="Homeodomain-like_sf"/>
</dbReference>
<sequence length="194" mass="21130">MAPSRTPARDKLIDAASRLFYAHGMAATGIDTVTTEAGVAKMTLYNNFASKQELMDAYIEARHRELLDLYRERMSRADTPAARVLAMFDAYLDHARMPYAEGFRGCGLLNAAAELPAGSAGRDAVRRHKDEIEAILREHLQDAGDDEPATAEADDVAFHLSLLLEGAMSRAGLDGTTAHLERARDLAAVMLAAR</sequence>
<evidence type="ECO:0000313" key="7">
    <source>
        <dbReference type="Proteomes" id="UP001479933"/>
    </source>
</evidence>
<keyword evidence="2 4" id="KW-0238">DNA-binding</keyword>
<proteinExistence type="predicted"/>
<dbReference type="Proteomes" id="UP001479933">
    <property type="component" value="Chromosome"/>
</dbReference>
<organism evidence="6 7">
    <name type="scientific">Gordonia hydrophobica</name>
    <dbReference type="NCBI Taxonomy" id="40516"/>
    <lineage>
        <taxon>Bacteria</taxon>
        <taxon>Bacillati</taxon>
        <taxon>Actinomycetota</taxon>
        <taxon>Actinomycetes</taxon>
        <taxon>Mycobacteriales</taxon>
        <taxon>Gordoniaceae</taxon>
        <taxon>Gordonia</taxon>
    </lineage>
</organism>
<dbReference type="Pfam" id="PF00440">
    <property type="entry name" value="TetR_N"/>
    <property type="match status" value="1"/>
</dbReference>
<dbReference type="EMBL" id="CP136137">
    <property type="protein sequence ID" value="WYY06174.1"/>
    <property type="molecule type" value="Genomic_DNA"/>
</dbReference>
<gene>
    <name evidence="6" type="ORF">RVF87_13955</name>
</gene>
<evidence type="ECO:0000256" key="2">
    <source>
        <dbReference type="ARBA" id="ARBA00023125"/>
    </source>
</evidence>
<dbReference type="SUPFAM" id="SSF46689">
    <property type="entry name" value="Homeodomain-like"/>
    <property type="match status" value="1"/>
</dbReference>